<dbReference type="EC" id="2.7.7.48" evidence="1"/>
<dbReference type="EMBL" id="ML213593">
    <property type="protein sequence ID" value="TFK42152.1"/>
    <property type="molecule type" value="Genomic_DNA"/>
</dbReference>
<evidence type="ECO:0000313" key="5">
    <source>
        <dbReference type="Proteomes" id="UP000308652"/>
    </source>
</evidence>
<protein>
    <recommendedName>
        <fullName evidence="1">RNA-dependent RNA polymerase</fullName>
        <ecNumber evidence="1">2.7.7.48</ecNumber>
    </recommendedName>
</protein>
<dbReference type="InterPro" id="IPR007855">
    <property type="entry name" value="RDRP"/>
</dbReference>
<dbReference type="GO" id="GO:0003968">
    <property type="term" value="F:RNA-directed RNA polymerase activity"/>
    <property type="evidence" value="ECO:0007669"/>
    <property type="project" value="UniProtKB-KW"/>
</dbReference>
<feature type="region of interest" description="Disordered" evidence="2">
    <location>
        <begin position="131"/>
        <end position="155"/>
    </location>
</feature>
<comment type="catalytic activity">
    <reaction evidence="1">
        <text>RNA(n) + a ribonucleoside 5'-triphosphate = RNA(n+1) + diphosphate</text>
        <dbReference type="Rhea" id="RHEA:21248"/>
        <dbReference type="Rhea" id="RHEA-COMP:14527"/>
        <dbReference type="Rhea" id="RHEA-COMP:17342"/>
        <dbReference type="ChEBI" id="CHEBI:33019"/>
        <dbReference type="ChEBI" id="CHEBI:61557"/>
        <dbReference type="ChEBI" id="CHEBI:140395"/>
        <dbReference type="EC" id="2.7.7.48"/>
    </reaction>
</comment>
<sequence length="1225" mass="136707">MPDEAILNSPEKPSPSKAHKSGISQGEHRTGKPASGLTPQQKDAIRKAFEDLHLVDHRPPPPPTLKLSLPIVSTEDSEREDEVKESLTDTEPSSPLPSTRTSSFGSMATTSMSSMGSSNSLWSAISTSTSVSSIGEGRSSDSVRAGSASPPKVHNVTAQHDVPKADYCGQLTASPGLQPPKPAVVDDIFNSTSSAIPKQQQFLVPKSPSPSSAAGKLPARTLATPRRFIRSNTMPELGKPVNPPAPLTTSLSLNSMSQFDIGTDHLEPFIIAHHNKVQQVMDGKRIAWGVQYELARGVTLGAWDWEQIRQKVNELRGTNAEAAYRVRSVMFGKSSVTNNHLSIWKELDREDAAILENKSRGLGLQGAWMEEPNWYGGRVQQLARLVKEEGKYEIQLEPLEKRRSHRFARYCGSRRIIQLRVADALVTNENAAIKDFLKRKFILCGRVFVPFHAKDNSLYMVETNEDWQRRPQTWCGDEFRRSFSEFVNWHNPLSYNFKQPISKWVTRFALGLSNSIPVLEFKEEKMFFIDDIYAPDWTGGKAPAEKIMTDGAGFINRAALTSITRHMGLQYLPAALQGRIAGAKGMFMLHPSDDEAEPCIWIRDSQNKINLPHLRDKSHRIFDLLSISRSSSTVSLSQQSILNLSFNGVPDEVLISLMEQGLVDDIAPLLDWDRSNAMVFLWDALNKSGNVSGSRAQRFASGVSRVLGLQRREWGHQDVRMEKASAEYVDEPPVATNTGRNEHSGAPLSLSESALELVQAGFHPAESKLLRDRIQYVVGAVVQTALDKYRIPLQTSIDAFILPDPLGVLEEGQIYYRSSQPRKDPETEMLYQVLEGEVVLGRYPIRLPSDMQKVVAVNIPELYNWSDVIIASTKGSRSLASLLNGGDMDGDEVFIVVENRIVAPFCNQPFSFPPDNLIEQDFERDVETVTAFCQRATSVAVPGQQKAFLDVLLLSLTDSKVGLYSGIHENAVKMYGYQDPKTIRVAYIFATLLDSSKTGLRLKAEIFEKDQKEFASSKVKRSPENPFILDKLLDAGRKKADELLSRYKSADSSITPRRDKHLEKPYEVAQAHALKAYQNGFKTFTNELSKIRDYVDEVYEKWLIVCRQEKVRKEANAAQASPKKKQQYQVKTTRDDPMLAVTEMFAKPISDIFLLPNVEELKASYAYCSHPNSPFPFNVAFRELCVMKARSSNGGIAPSIRIFDEVKAISASRLVALNKAEEDAF</sequence>
<dbReference type="AlphaFoldDB" id="A0A5C3MA53"/>
<dbReference type="PANTHER" id="PTHR23079">
    <property type="entry name" value="RNA-DEPENDENT RNA POLYMERASE"/>
    <property type="match status" value="1"/>
</dbReference>
<dbReference type="Proteomes" id="UP000308652">
    <property type="component" value="Unassembled WGS sequence"/>
</dbReference>
<evidence type="ECO:0000259" key="3">
    <source>
        <dbReference type="Pfam" id="PF05183"/>
    </source>
</evidence>
<dbReference type="STRING" id="68775.A0A5C3MA53"/>
<feature type="compositionally biased region" description="Basic and acidic residues" evidence="2">
    <location>
        <begin position="43"/>
        <end position="59"/>
    </location>
</feature>
<reference evidence="4 5" key="1">
    <citation type="journal article" date="2019" name="Nat. Ecol. Evol.">
        <title>Megaphylogeny resolves global patterns of mushroom evolution.</title>
        <authorList>
            <person name="Varga T."/>
            <person name="Krizsan K."/>
            <person name="Foldi C."/>
            <person name="Dima B."/>
            <person name="Sanchez-Garcia M."/>
            <person name="Sanchez-Ramirez S."/>
            <person name="Szollosi G.J."/>
            <person name="Szarkandi J.G."/>
            <person name="Papp V."/>
            <person name="Albert L."/>
            <person name="Andreopoulos W."/>
            <person name="Angelini C."/>
            <person name="Antonin V."/>
            <person name="Barry K.W."/>
            <person name="Bougher N.L."/>
            <person name="Buchanan P."/>
            <person name="Buyck B."/>
            <person name="Bense V."/>
            <person name="Catcheside P."/>
            <person name="Chovatia M."/>
            <person name="Cooper J."/>
            <person name="Damon W."/>
            <person name="Desjardin D."/>
            <person name="Finy P."/>
            <person name="Geml J."/>
            <person name="Haridas S."/>
            <person name="Hughes K."/>
            <person name="Justo A."/>
            <person name="Karasinski D."/>
            <person name="Kautmanova I."/>
            <person name="Kiss B."/>
            <person name="Kocsube S."/>
            <person name="Kotiranta H."/>
            <person name="LaButti K.M."/>
            <person name="Lechner B.E."/>
            <person name="Liimatainen K."/>
            <person name="Lipzen A."/>
            <person name="Lukacs Z."/>
            <person name="Mihaltcheva S."/>
            <person name="Morgado L.N."/>
            <person name="Niskanen T."/>
            <person name="Noordeloos M.E."/>
            <person name="Ohm R.A."/>
            <person name="Ortiz-Santana B."/>
            <person name="Ovrebo C."/>
            <person name="Racz N."/>
            <person name="Riley R."/>
            <person name="Savchenko A."/>
            <person name="Shiryaev A."/>
            <person name="Soop K."/>
            <person name="Spirin V."/>
            <person name="Szebenyi C."/>
            <person name="Tomsovsky M."/>
            <person name="Tulloss R.E."/>
            <person name="Uehling J."/>
            <person name="Grigoriev I.V."/>
            <person name="Vagvolgyi C."/>
            <person name="Papp T."/>
            <person name="Martin F.M."/>
            <person name="Miettinen O."/>
            <person name="Hibbett D.S."/>
            <person name="Nagy L.G."/>
        </authorList>
    </citation>
    <scope>NUCLEOTIDE SEQUENCE [LARGE SCALE GENOMIC DNA]</scope>
    <source>
        <strain evidence="4 5">CBS 166.37</strain>
    </source>
</reference>
<keyword evidence="1" id="KW-0694">RNA-binding</keyword>
<dbReference type="OrthoDB" id="10055769at2759"/>
<dbReference type="InterPro" id="IPR057596">
    <property type="entry name" value="RDRP_core"/>
</dbReference>
<evidence type="ECO:0000256" key="1">
    <source>
        <dbReference type="RuleBase" id="RU363098"/>
    </source>
</evidence>
<keyword evidence="5" id="KW-1185">Reference proteome</keyword>
<comment type="similarity">
    <text evidence="1">Belongs to the RdRP family.</text>
</comment>
<evidence type="ECO:0000256" key="2">
    <source>
        <dbReference type="SAM" id="MobiDB-lite"/>
    </source>
</evidence>
<accession>A0A5C3MA53</accession>
<feature type="domain" description="RDRP core" evidence="3">
    <location>
        <begin position="393"/>
        <end position="1034"/>
    </location>
</feature>
<dbReference type="GO" id="GO:0031380">
    <property type="term" value="C:nuclear RNA-directed RNA polymerase complex"/>
    <property type="evidence" value="ECO:0007669"/>
    <property type="project" value="TreeGrafter"/>
</dbReference>
<organism evidence="4 5">
    <name type="scientific">Crucibulum laeve</name>
    <dbReference type="NCBI Taxonomy" id="68775"/>
    <lineage>
        <taxon>Eukaryota</taxon>
        <taxon>Fungi</taxon>
        <taxon>Dikarya</taxon>
        <taxon>Basidiomycota</taxon>
        <taxon>Agaricomycotina</taxon>
        <taxon>Agaricomycetes</taxon>
        <taxon>Agaricomycetidae</taxon>
        <taxon>Agaricales</taxon>
        <taxon>Agaricineae</taxon>
        <taxon>Nidulariaceae</taxon>
        <taxon>Crucibulum</taxon>
    </lineage>
</organism>
<dbReference type="GO" id="GO:0003723">
    <property type="term" value="F:RNA binding"/>
    <property type="evidence" value="ECO:0007669"/>
    <property type="project" value="UniProtKB-KW"/>
</dbReference>
<dbReference type="Pfam" id="PF05183">
    <property type="entry name" value="RdRP"/>
    <property type="match status" value="1"/>
</dbReference>
<feature type="compositionally biased region" description="Low complexity" evidence="2">
    <location>
        <begin position="90"/>
        <end position="111"/>
    </location>
</feature>
<name>A0A5C3MA53_9AGAR</name>
<proteinExistence type="inferred from homology"/>
<keyword evidence="1" id="KW-0548">Nucleotidyltransferase</keyword>
<dbReference type="GO" id="GO:0030422">
    <property type="term" value="P:siRNA processing"/>
    <property type="evidence" value="ECO:0007669"/>
    <property type="project" value="TreeGrafter"/>
</dbReference>
<gene>
    <name evidence="4" type="ORF">BDQ12DRAFT_354267</name>
</gene>
<keyword evidence="1" id="KW-0696">RNA-directed RNA polymerase</keyword>
<dbReference type="PANTHER" id="PTHR23079:SF14">
    <property type="entry name" value="RNA-DEPENDENT RNA POLYMERASE"/>
    <property type="match status" value="1"/>
</dbReference>
<evidence type="ECO:0000313" key="4">
    <source>
        <dbReference type="EMBL" id="TFK42152.1"/>
    </source>
</evidence>
<feature type="region of interest" description="Disordered" evidence="2">
    <location>
        <begin position="1"/>
        <end position="111"/>
    </location>
</feature>
<keyword evidence="1" id="KW-0808">Transferase</keyword>